<feature type="compositionally biased region" description="Basic and acidic residues" evidence="1">
    <location>
        <begin position="198"/>
        <end position="217"/>
    </location>
</feature>
<keyword evidence="3" id="KW-1185">Reference proteome</keyword>
<comment type="caution">
    <text evidence="2">The sequence shown here is derived from an EMBL/GenBank/DDBJ whole genome shotgun (WGS) entry which is preliminary data.</text>
</comment>
<feature type="region of interest" description="Disordered" evidence="1">
    <location>
        <begin position="141"/>
        <end position="160"/>
    </location>
</feature>
<evidence type="ECO:0000256" key="1">
    <source>
        <dbReference type="SAM" id="MobiDB-lite"/>
    </source>
</evidence>
<accession>A0ABQ8IAE2</accession>
<organism evidence="2 3">
    <name type="scientific">Xanthoceras sorbifolium</name>
    <dbReference type="NCBI Taxonomy" id="99658"/>
    <lineage>
        <taxon>Eukaryota</taxon>
        <taxon>Viridiplantae</taxon>
        <taxon>Streptophyta</taxon>
        <taxon>Embryophyta</taxon>
        <taxon>Tracheophyta</taxon>
        <taxon>Spermatophyta</taxon>
        <taxon>Magnoliopsida</taxon>
        <taxon>eudicotyledons</taxon>
        <taxon>Gunneridae</taxon>
        <taxon>Pentapetalae</taxon>
        <taxon>rosids</taxon>
        <taxon>malvids</taxon>
        <taxon>Sapindales</taxon>
        <taxon>Sapindaceae</taxon>
        <taxon>Xanthoceroideae</taxon>
        <taxon>Xanthoceras</taxon>
    </lineage>
</organism>
<dbReference type="Proteomes" id="UP000827721">
    <property type="component" value="Unassembled WGS sequence"/>
</dbReference>
<evidence type="ECO:0000313" key="2">
    <source>
        <dbReference type="EMBL" id="KAH7573620.1"/>
    </source>
</evidence>
<gene>
    <name evidence="2" type="ORF">JRO89_XS03G0181500</name>
</gene>
<sequence length="217" mass="23857">MGCGKSKHDDVATGNTIAVSRKKSINNNDVVDVSRKNTAGTETVGGDEKTKSLVLERKEEDTELNYKEIKHLGGCGGDQEENNGGARLISKESPNRYFSSRKEDQESIDGIVAEGKSEKSEYLTPRQEAGKDTVFSDKFEKVDESSVEEESTTGETESEVGVIEKKEEEYLMKETDEKAKAIETEVLLAPVTASAEKNLSEEKEQLIASPTKDKKTI</sequence>
<reference evidence="2 3" key="1">
    <citation type="submission" date="2021-02" db="EMBL/GenBank/DDBJ databases">
        <title>Plant Genome Project.</title>
        <authorList>
            <person name="Zhang R.-G."/>
        </authorList>
    </citation>
    <scope>NUCLEOTIDE SEQUENCE [LARGE SCALE GENOMIC DNA]</scope>
    <source>
        <tissue evidence="2">Leaves</tissue>
    </source>
</reference>
<name>A0ABQ8IAE2_9ROSI</name>
<feature type="region of interest" description="Disordered" evidence="1">
    <location>
        <begin position="193"/>
        <end position="217"/>
    </location>
</feature>
<feature type="region of interest" description="Disordered" evidence="1">
    <location>
        <begin position="71"/>
        <end position="135"/>
    </location>
</feature>
<evidence type="ECO:0000313" key="3">
    <source>
        <dbReference type="Proteomes" id="UP000827721"/>
    </source>
</evidence>
<proteinExistence type="predicted"/>
<feature type="compositionally biased region" description="Acidic residues" evidence="1">
    <location>
        <begin position="145"/>
        <end position="158"/>
    </location>
</feature>
<dbReference type="EMBL" id="JAFEMO010000003">
    <property type="protein sequence ID" value="KAH7573620.1"/>
    <property type="molecule type" value="Genomic_DNA"/>
</dbReference>
<protein>
    <submittedName>
        <fullName evidence="2">Uncharacterized protein</fullName>
    </submittedName>
</protein>
<feature type="compositionally biased region" description="Basic and acidic residues" evidence="1">
    <location>
        <begin position="89"/>
        <end position="105"/>
    </location>
</feature>